<dbReference type="Proteomes" id="UP000231701">
    <property type="component" value="Chromosome"/>
</dbReference>
<evidence type="ECO:0000313" key="2">
    <source>
        <dbReference type="EMBL" id="ATX79657.1"/>
    </source>
</evidence>
<organism evidence="2 3">
    <name type="scientific">Mariprofundus aestuarium</name>
    <dbReference type="NCBI Taxonomy" id="1921086"/>
    <lineage>
        <taxon>Bacteria</taxon>
        <taxon>Pseudomonadati</taxon>
        <taxon>Pseudomonadota</taxon>
        <taxon>Candidatius Mariprofundia</taxon>
        <taxon>Mariprofundales</taxon>
        <taxon>Mariprofundaceae</taxon>
        <taxon>Mariprofundus</taxon>
    </lineage>
</organism>
<dbReference type="EMBL" id="CP018799">
    <property type="protein sequence ID" value="ATX79657.1"/>
    <property type="molecule type" value="Genomic_DNA"/>
</dbReference>
<dbReference type="Pfam" id="PF13469">
    <property type="entry name" value="Sulfotransfer_3"/>
    <property type="match status" value="1"/>
</dbReference>
<evidence type="ECO:0000256" key="1">
    <source>
        <dbReference type="ARBA" id="ARBA00022679"/>
    </source>
</evidence>
<evidence type="ECO:0000313" key="3">
    <source>
        <dbReference type="Proteomes" id="UP000231701"/>
    </source>
</evidence>
<dbReference type="PANTHER" id="PTHR12788:SF10">
    <property type="entry name" value="PROTEIN-TYROSINE SULFOTRANSFERASE"/>
    <property type="match status" value="1"/>
</dbReference>
<dbReference type="GO" id="GO:0008476">
    <property type="term" value="F:protein-tyrosine sulfotransferase activity"/>
    <property type="evidence" value="ECO:0007669"/>
    <property type="project" value="InterPro"/>
</dbReference>
<sequence>MPVFIFSLPRSGSTLLQRLLASHNQVSTASETWLLLPLLYSLRTQGIYTEYWQKTSVLALNDFMERLPNGKADYQEAMRQLALQLYTKASDDGASYFLDKTPRYHLISDEVCELFPDAKLIFLWRNPLSVIASIMQSFADGKWNLYYYNIDLFTGLENIIHTYENYRSSSLSVHFEALIKSPEEELKRINEYLELEDHSHMDLSSSQLSGKMGDPTGTKLYSQVSAEPLGKWKEVICNRLRRRWCRKYLERIGRDRWLAIGYDMDDMIAELNAVPMSSRFLVSDVVRITYGTLLPFLSPRSLKEKAALLPDFNKIYPSY</sequence>
<protein>
    <submittedName>
        <fullName evidence="2">Sulfotransferase family protein</fullName>
    </submittedName>
</protein>
<gene>
    <name evidence="2" type="ORF">Ga0123461_1238</name>
</gene>
<accession>A0A2K8KXJ6</accession>
<dbReference type="PANTHER" id="PTHR12788">
    <property type="entry name" value="PROTEIN-TYROSINE SULFOTRANSFERASE 2"/>
    <property type="match status" value="1"/>
</dbReference>
<dbReference type="KEGG" id="maes:Ga0123461_1238"/>
<dbReference type="InterPro" id="IPR026634">
    <property type="entry name" value="TPST-like"/>
</dbReference>
<keyword evidence="1 2" id="KW-0808">Transferase</keyword>
<dbReference type="Gene3D" id="3.40.50.300">
    <property type="entry name" value="P-loop containing nucleotide triphosphate hydrolases"/>
    <property type="match status" value="1"/>
</dbReference>
<dbReference type="InterPro" id="IPR027417">
    <property type="entry name" value="P-loop_NTPase"/>
</dbReference>
<dbReference type="AlphaFoldDB" id="A0A2K8KXJ6"/>
<proteinExistence type="predicted"/>
<keyword evidence="3" id="KW-1185">Reference proteome</keyword>
<dbReference type="SUPFAM" id="SSF52540">
    <property type="entry name" value="P-loop containing nucleoside triphosphate hydrolases"/>
    <property type="match status" value="1"/>
</dbReference>
<name>A0A2K8KXJ6_MARES</name>
<reference evidence="2 3" key="1">
    <citation type="submission" date="2016-12" db="EMBL/GenBank/DDBJ databases">
        <title>Isolation and genomic insights into novel planktonic Zetaproteobacteria from stratified waters of the Chesapeake Bay.</title>
        <authorList>
            <person name="McAllister S.M."/>
            <person name="Kato S."/>
            <person name="Chan C.S."/>
            <person name="Chiu B.K."/>
            <person name="Field E.K."/>
        </authorList>
    </citation>
    <scope>NUCLEOTIDE SEQUENCE [LARGE SCALE GENOMIC DNA]</scope>
    <source>
        <strain evidence="2 3">CP-5</strain>
    </source>
</reference>